<evidence type="ECO:0000256" key="9">
    <source>
        <dbReference type="ARBA" id="ARBA00048266"/>
    </source>
</evidence>
<comment type="catalytic activity">
    <reaction evidence="10">
        <text>a 5,6-dihydrouridine in mRNA + NAD(+) = a uridine in mRNA + NADH + H(+)</text>
        <dbReference type="Rhea" id="RHEA:69851"/>
        <dbReference type="Rhea" id="RHEA-COMP:14658"/>
        <dbReference type="Rhea" id="RHEA-COMP:17789"/>
        <dbReference type="ChEBI" id="CHEBI:15378"/>
        <dbReference type="ChEBI" id="CHEBI:57540"/>
        <dbReference type="ChEBI" id="CHEBI:57945"/>
        <dbReference type="ChEBI" id="CHEBI:65315"/>
        <dbReference type="ChEBI" id="CHEBI:74443"/>
    </reaction>
    <physiologicalReaction direction="right-to-left" evidence="10">
        <dbReference type="Rhea" id="RHEA:69853"/>
    </physiologicalReaction>
</comment>
<evidence type="ECO:0000256" key="2">
    <source>
        <dbReference type="ARBA" id="ARBA00005451"/>
    </source>
</evidence>
<evidence type="ECO:0000256" key="1">
    <source>
        <dbReference type="ARBA" id="ARBA00001917"/>
    </source>
</evidence>
<keyword evidence="6" id="KW-0819">tRNA processing</keyword>
<keyword evidence="5" id="KW-0288">FMN</keyword>
<evidence type="ECO:0000256" key="8">
    <source>
        <dbReference type="ARBA" id="ARBA00023002"/>
    </source>
</evidence>
<dbReference type="InterPro" id="IPR013785">
    <property type="entry name" value="Aldolase_TIM"/>
</dbReference>
<feature type="compositionally biased region" description="Basic and acidic residues" evidence="13">
    <location>
        <begin position="402"/>
        <end position="413"/>
    </location>
</feature>
<comment type="catalytic activity">
    <reaction evidence="9">
        <text>5,6-dihydrouridine(47) in tRNA + NAD(+) = uridine(47) in tRNA + NADH + H(+)</text>
        <dbReference type="Rhea" id="RHEA:53364"/>
        <dbReference type="Rhea" id="RHEA-COMP:13539"/>
        <dbReference type="Rhea" id="RHEA-COMP:13540"/>
        <dbReference type="ChEBI" id="CHEBI:15378"/>
        <dbReference type="ChEBI" id="CHEBI:57540"/>
        <dbReference type="ChEBI" id="CHEBI:57945"/>
        <dbReference type="ChEBI" id="CHEBI:65315"/>
        <dbReference type="ChEBI" id="CHEBI:74443"/>
        <dbReference type="EC" id="1.3.1.89"/>
    </reaction>
    <physiologicalReaction direction="right-to-left" evidence="9">
        <dbReference type="Rhea" id="RHEA:53366"/>
    </physiologicalReaction>
</comment>
<proteinExistence type="inferred from homology"/>
<dbReference type="OrthoDB" id="259935at2759"/>
<dbReference type="GO" id="GO:0003723">
    <property type="term" value="F:RNA binding"/>
    <property type="evidence" value="ECO:0007669"/>
    <property type="project" value="TreeGrafter"/>
</dbReference>
<dbReference type="Proteomes" id="UP001165065">
    <property type="component" value="Unassembled WGS sequence"/>
</dbReference>
<dbReference type="CDD" id="cd02801">
    <property type="entry name" value="DUS_like_FMN"/>
    <property type="match status" value="1"/>
</dbReference>
<gene>
    <name evidence="15" type="ORF">TrCOL_g806</name>
</gene>
<comment type="caution">
    <text evidence="15">The sequence shown here is derived from an EMBL/GenBank/DDBJ whole genome shotgun (WGS) entry which is preliminary data.</text>
</comment>
<evidence type="ECO:0000313" key="15">
    <source>
        <dbReference type="EMBL" id="GMI38248.1"/>
    </source>
</evidence>
<protein>
    <recommendedName>
        <fullName evidence="3">tRNA-dihydrouridine(47) synthase [NAD(P)(+)]</fullName>
        <ecNumber evidence="3">1.3.1.89</ecNumber>
    </recommendedName>
</protein>
<dbReference type="InterPro" id="IPR035587">
    <property type="entry name" value="DUS-like_FMN-bd"/>
</dbReference>
<dbReference type="Pfam" id="PF01207">
    <property type="entry name" value="Dus"/>
    <property type="match status" value="1"/>
</dbReference>
<comment type="similarity">
    <text evidence="2">Belongs to the Dus family. Dus3 subfamily.</text>
</comment>
<evidence type="ECO:0000256" key="3">
    <source>
        <dbReference type="ARBA" id="ARBA00012376"/>
    </source>
</evidence>
<evidence type="ECO:0000256" key="10">
    <source>
        <dbReference type="ARBA" id="ARBA00048342"/>
    </source>
</evidence>
<keyword evidence="4" id="KW-0285">Flavoprotein</keyword>
<dbReference type="PANTHER" id="PTHR45846">
    <property type="entry name" value="TRNA-DIHYDROURIDINE(47) SYNTHASE [NAD(P)(+)]-LIKE"/>
    <property type="match status" value="1"/>
</dbReference>
<comment type="catalytic activity">
    <reaction evidence="12">
        <text>5,6-dihydrouridine(47) in tRNA + NADP(+) = uridine(47) in tRNA + NADPH + H(+)</text>
        <dbReference type="Rhea" id="RHEA:53360"/>
        <dbReference type="Rhea" id="RHEA-COMP:13539"/>
        <dbReference type="Rhea" id="RHEA-COMP:13540"/>
        <dbReference type="ChEBI" id="CHEBI:15378"/>
        <dbReference type="ChEBI" id="CHEBI:57783"/>
        <dbReference type="ChEBI" id="CHEBI:58349"/>
        <dbReference type="ChEBI" id="CHEBI:65315"/>
        <dbReference type="ChEBI" id="CHEBI:74443"/>
        <dbReference type="EC" id="1.3.1.89"/>
    </reaction>
    <physiologicalReaction direction="right-to-left" evidence="12">
        <dbReference type="Rhea" id="RHEA:53362"/>
    </physiologicalReaction>
</comment>
<evidence type="ECO:0000256" key="6">
    <source>
        <dbReference type="ARBA" id="ARBA00022694"/>
    </source>
</evidence>
<keyword evidence="16" id="KW-1185">Reference proteome</keyword>
<sequence>MILAPLTRGCNLPYRRLCADFGCKVAFGEMIYARNLLKGDAVEHARLRRAPNEGGLFGVQIATNDVEEAVASLKLIKAAGQIDFVDLNCGCPINEATRRGLGSAMLRNPNRLAELVLGIVEADVGIPLTVKVRLGADNKNNVMRVSKEMRDAGAAALTIHGRTAQQRYSNAANWDEIAKVVAESRDSDMLIVGNGDILTHEDARAKIESTGVDSVMVGRGALEKPWIFQEFETGVRWNPSARDRVAVYRRLAQYNKDHFRDDARGRKMASYFFPWHFEFLCRYHSSKNDIQSRWIDDGDMPPLDTLLACKNTFAHRRIADILWDSVGDEEAVAKLTEFAEGGEFSSLLSAVIGDGGGGGGGGEELSNIPGNDKKVRKRRSMKPKRTEEEIEQIRAERKLKRERLGMTDHEHVNGGRRGGN</sequence>
<dbReference type="Gene3D" id="3.20.20.70">
    <property type="entry name" value="Aldolase class I"/>
    <property type="match status" value="1"/>
</dbReference>
<feature type="compositionally biased region" description="Basic residues" evidence="13">
    <location>
        <begin position="374"/>
        <end position="383"/>
    </location>
</feature>
<keyword evidence="8" id="KW-0560">Oxidoreductase</keyword>
<evidence type="ECO:0000256" key="5">
    <source>
        <dbReference type="ARBA" id="ARBA00022643"/>
    </source>
</evidence>
<evidence type="ECO:0000313" key="16">
    <source>
        <dbReference type="Proteomes" id="UP001165065"/>
    </source>
</evidence>
<dbReference type="InterPro" id="IPR018517">
    <property type="entry name" value="tRNA_hU_synthase_CS"/>
</dbReference>
<feature type="compositionally biased region" description="Basic and acidic residues" evidence="13">
    <location>
        <begin position="384"/>
        <end position="396"/>
    </location>
</feature>
<reference evidence="16" key="1">
    <citation type="journal article" date="2023" name="Commun. Biol.">
        <title>Genome analysis of Parmales, the sister group of diatoms, reveals the evolutionary specialization of diatoms from phago-mixotrophs to photoautotrophs.</title>
        <authorList>
            <person name="Ban H."/>
            <person name="Sato S."/>
            <person name="Yoshikawa S."/>
            <person name="Yamada K."/>
            <person name="Nakamura Y."/>
            <person name="Ichinomiya M."/>
            <person name="Sato N."/>
            <person name="Blanc-Mathieu R."/>
            <person name="Endo H."/>
            <person name="Kuwata A."/>
            <person name="Ogata H."/>
        </authorList>
    </citation>
    <scope>NUCLEOTIDE SEQUENCE [LARGE SCALE GENOMIC DNA]</scope>
</reference>
<name>A0A9W7G951_9STRA</name>
<dbReference type="EMBL" id="BRYA01001055">
    <property type="protein sequence ID" value="GMI38248.1"/>
    <property type="molecule type" value="Genomic_DNA"/>
</dbReference>
<dbReference type="SUPFAM" id="SSF51395">
    <property type="entry name" value="FMN-linked oxidoreductases"/>
    <property type="match status" value="1"/>
</dbReference>
<feature type="domain" description="DUS-like FMN-binding" evidence="14">
    <location>
        <begin position="2"/>
        <end position="268"/>
    </location>
</feature>
<dbReference type="GO" id="GO:0050660">
    <property type="term" value="F:flavin adenine dinucleotide binding"/>
    <property type="evidence" value="ECO:0007669"/>
    <property type="project" value="InterPro"/>
</dbReference>
<comment type="catalytic activity">
    <reaction evidence="11">
        <text>a 5,6-dihydrouridine in mRNA + NADP(+) = a uridine in mRNA + NADPH + H(+)</text>
        <dbReference type="Rhea" id="RHEA:69855"/>
        <dbReference type="Rhea" id="RHEA-COMP:14658"/>
        <dbReference type="Rhea" id="RHEA-COMP:17789"/>
        <dbReference type="ChEBI" id="CHEBI:15378"/>
        <dbReference type="ChEBI" id="CHEBI:57783"/>
        <dbReference type="ChEBI" id="CHEBI:58349"/>
        <dbReference type="ChEBI" id="CHEBI:65315"/>
        <dbReference type="ChEBI" id="CHEBI:74443"/>
    </reaction>
    <physiologicalReaction direction="right-to-left" evidence="11">
        <dbReference type="Rhea" id="RHEA:69857"/>
    </physiologicalReaction>
</comment>
<evidence type="ECO:0000259" key="14">
    <source>
        <dbReference type="Pfam" id="PF01207"/>
    </source>
</evidence>
<accession>A0A9W7G951</accession>
<dbReference type="EC" id="1.3.1.89" evidence="3"/>
<evidence type="ECO:0000256" key="13">
    <source>
        <dbReference type="SAM" id="MobiDB-lite"/>
    </source>
</evidence>
<evidence type="ECO:0000256" key="11">
    <source>
        <dbReference type="ARBA" id="ARBA00049447"/>
    </source>
</evidence>
<feature type="region of interest" description="Disordered" evidence="13">
    <location>
        <begin position="357"/>
        <end position="420"/>
    </location>
</feature>
<dbReference type="AlphaFoldDB" id="A0A9W7G951"/>
<dbReference type="PANTHER" id="PTHR45846:SF1">
    <property type="entry name" value="TRNA-DIHYDROURIDINE(47) SYNTHASE [NAD(P)(+)]-LIKE"/>
    <property type="match status" value="1"/>
</dbReference>
<evidence type="ECO:0000256" key="4">
    <source>
        <dbReference type="ARBA" id="ARBA00022630"/>
    </source>
</evidence>
<evidence type="ECO:0000256" key="7">
    <source>
        <dbReference type="ARBA" id="ARBA00022857"/>
    </source>
</evidence>
<dbReference type="GO" id="GO:0102265">
    <property type="term" value="F:tRNA-dihydrouridine47 synthase activity"/>
    <property type="evidence" value="ECO:0007669"/>
    <property type="project" value="UniProtKB-EC"/>
</dbReference>
<evidence type="ECO:0000256" key="12">
    <source>
        <dbReference type="ARBA" id="ARBA00049513"/>
    </source>
</evidence>
<dbReference type="PROSITE" id="PS01136">
    <property type="entry name" value="UPF0034"/>
    <property type="match status" value="1"/>
</dbReference>
<keyword evidence="7" id="KW-0521">NADP</keyword>
<organism evidence="15 16">
    <name type="scientific">Triparma columacea</name>
    <dbReference type="NCBI Taxonomy" id="722753"/>
    <lineage>
        <taxon>Eukaryota</taxon>
        <taxon>Sar</taxon>
        <taxon>Stramenopiles</taxon>
        <taxon>Ochrophyta</taxon>
        <taxon>Bolidophyceae</taxon>
        <taxon>Parmales</taxon>
        <taxon>Triparmaceae</taxon>
        <taxon>Triparma</taxon>
    </lineage>
</organism>
<comment type="cofactor">
    <cofactor evidence="1">
        <name>FMN</name>
        <dbReference type="ChEBI" id="CHEBI:58210"/>
    </cofactor>
</comment>